<reference evidence="10" key="1">
    <citation type="submission" date="2020-04" db="EMBL/GenBank/DDBJ databases">
        <title>Hybrid Assembly of Korean Phytophthora infestans isolates.</title>
        <authorList>
            <person name="Prokchorchik M."/>
            <person name="Lee Y."/>
            <person name="Seo J."/>
            <person name="Cho J.-H."/>
            <person name="Park Y.-E."/>
            <person name="Jang D.-C."/>
            <person name="Im J.-S."/>
            <person name="Choi J.-G."/>
            <person name="Park H.-J."/>
            <person name="Lee G.-B."/>
            <person name="Lee Y.-G."/>
            <person name="Hong S.-Y."/>
            <person name="Cho K."/>
            <person name="Sohn K.H."/>
        </authorList>
    </citation>
    <scope>NUCLEOTIDE SEQUENCE</scope>
    <source>
        <strain evidence="10">KR_1_A1</strain>
        <strain evidence="11">KR_2_A2</strain>
    </source>
</reference>
<feature type="domain" description="Chitin-binding type-4" evidence="9">
    <location>
        <begin position="72"/>
        <end position="174"/>
    </location>
</feature>
<dbReference type="EMBL" id="JAACNO010002635">
    <property type="protein sequence ID" value="KAF4131996.1"/>
    <property type="molecule type" value="Genomic_DNA"/>
</dbReference>
<evidence type="ECO:0000256" key="8">
    <source>
        <dbReference type="SAM" id="SignalP"/>
    </source>
</evidence>
<dbReference type="AlphaFoldDB" id="A0A833T9D8"/>
<feature type="chain" id="PRO_5032849090" evidence="8">
    <location>
        <begin position="23"/>
        <end position="256"/>
    </location>
</feature>
<protein>
    <submittedName>
        <fullName evidence="10">Lytic polysaccharide mono-oxygenase</fullName>
    </submittedName>
</protein>
<dbReference type="Gene3D" id="2.70.50.70">
    <property type="match status" value="1"/>
</dbReference>
<evidence type="ECO:0000256" key="4">
    <source>
        <dbReference type="ARBA" id="ARBA00023157"/>
    </source>
</evidence>
<dbReference type="InterPro" id="IPR052282">
    <property type="entry name" value="Starch-active_LPMO"/>
</dbReference>
<evidence type="ECO:0000313" key="12">
    <source>
        <dbReference type="Proteomes" id="UP000602510"/>
    </source>
</evidence>
<accession>A0A833T9D8</accession>
<comment type="caution">
    <text evidence="10">The sequence shown here is derived from an EMBL/GenBank/DDBJ whole genome shotgun (WGS) entry which is preliminary data.</text>
</comment>
<keyword evidence="2" id="KW-0479">Metal-binding</keyword>
<evidence type="ECO:0000256" key="5">
    <source>
        <dbReference type="ARBA" id="ARBA00023180"/>
    </source>
</evidence>
<organism evidence="10 12">
    <name type="scientific">Phytophthora infestans</name>
    <name type="common">Potato late blight agent</name>
    <name type="synonym">Botrytis infestans</name>
    <dbReference type="NCBI Taxonomy" id="4787"/>
    <lineage>
        <taxon>Eukaryota</taxon>
        <taxon>Sar</taxon>
        <taxon>Stramenopiles</taxon>
        <taxon>Oomycota</taxon>
        <taxon>Peronosporomycetes</taxon>
        <taxon>Peronosporales</taxon>
        <taxon>Peronosporaceae</taxon>
        <taxon>Phytophthora</taxon>
    </lineage>
</organism>
<evidence type="ECO:0000256" key="7">
    <source>
        <dbReference type="SAM" id="MobiDB-lite"/>
    </source>
</evidence>
<evidence type="ECO:0000256" key="6">
    <source>
        <dbReference type="ARBA" id="ARBA00034311"/>
    </source>
</evidence>
<proteinExistence type="inferred from homology"/>
<evidence type="ECO:0000313" key="11">
    <source>
        <dbReference type="EMBL" id="KAF4131996.1"/>
    </source>
</evidence>
<dbReference type="PANTHER" id="PTHR36575:SF2">
    <property type="entry name" value="CHITIN-BINDING TYPE-4 DOMAIN-CONTAINING PROTEIN-RELATED"/>
    <property type="match status" value="1"/>
</dbReference>
<dbReference type="Pfam" id="PF03067">
    <property type="entry name" value="LPMO_10"/>
    <property type="match status" value="1"/>
</dbReference>
<evidence type="ECO:0000256" key="2">
    <source>
        <dbReference type="ARBA" id="ARBA00022723"/>
    </source>
</evidence>
<dbReference type="Proteomes" id="UP000602510">
    <property type="component" value="Unassembled WGS sequence"/>
</dbReference>
<evidence type="ECO:0000256" key="1">
    <source>
        <dbReference type="ARBA" id="ARBA00001973"/>
    </source>
</evidence>
<gene>
    <name evidence="10" type="ORF">GN244_ATG11526</name>
    <name evidence="11" type="ORF">GN958_ATG18779</name>
</gene>
<dbReference type="PANTHER" id="PTHR36575">
    <property type="entry name" value="BINDING PROTEIN, PUTATIVE (AFU_ORTHOLOGUE AFUA_1G14430)-RELATED"/>
    <property type="match status" value="1"/>
</dbReference>
<evidence type="ECO:0000259" key="9">
    <source>
        <dbReference type="Pfam" id="PF03067"/>
    </source>
</evidence>
<keyword evidence="3" id="KW-0186">Copper</keyword>
<feature type="signal peptide" evidence="8">
    <location>
        <begin position="1"/>
        <end position="22"/>
    </location>
</feature>
<comment type="cofactor">
    <cofactor evidence="1">
        <name>Cu(2+)</name>
        <dbReference type="ChEBI" id="CHEBI:29036"/>
    </cofactor>
</comment>
<keyword evidence="12" id="KW-1185">Reference proteome</keyword>
<keyword evidence="8" id="KW-0732">Signal</keyword>
<keyword evidence="4" id="KW-1015">Disulfide bond</keyword>
<dbReference type="Proteomes" id="UP000704712">
    <property type="component" value="Unassembled WGS sequence"/>
</dbReference>
<feature type="compositionally biased region" description="Low complexity" evidence="7">
    <location>
        <begin position="212"/>
        <end position="249"/>
    </location>
</feature>
<dbReference type="EMBL" id="WSZM01000267">
    <property type="protein sequence ID" value="KAF4036416.1"/>
    <property type="molecule type" value="Genomic_DNA"/>
</dbReference>
<feature type="region of interest" description="Disordered" evidence="7">
    <location>
        <begin position="196"/>
        <end position="256"/>
    </location>
</feature>
<comment type="similarity">
    <text evidence="6">Belongs to the polysaccharide monooxygenase AA13 family.</text>
</comment>
<name>A0A833T9D8_PHYIN</name>
<dbReference type="GO" id="GO:0046872">
    <property type="term" value="F:metal ion binding"/>
    <property type="evidence" value="ECO:0007669"/>
    <property type="project" value="UniProtKB-KW"/>
</dbReference>
<keyword evidence="5" id="KW-0325">Glycoprotein</keyword>
<dbReference type="InterPro" id="IPR004302">
    <property type="entry name" value="Cellulose/chitin-bd_N"/>
</dbReference>
<evidence type="ECO:0000313" key="10">
    <source>
        <dbReference type="EMBL" id="KAF4036416.1"/>
    </source>
</evidence>
<sequence>MKSAVFCALAGTAIMLTTTVDGHGQMLVLAYRHITAKYRADCLFGLKGSGDDELEWAPIELLSQRTVYEPENNVTKLEAGKKFDVKYFVQAPHPGYMKLSIVKPRTDSIGKITTYKRDTQIGYFSNFATSGGTFTVSTTIPTTVTGCENAGDCALQFFWHSDVANQTYPTCADIIIPGSGAVGSFKTSISTSTTATKSSTKTTVNSEVGNEASDAAATTQASSDDDTATSTTDESSAGTTTAPSTSTTSDKCLRRK</sequence>
<evidence type="ECO:0000256" key="3">
    <source>
        <dbReference type="ARBA" id="ARBA00023008"/>
    </source>
</evidence>